<reference evidence="2 3" key="1">
    <citation type="submission" date="2021-06" db="EMBL/GenBank/DDBJ databases">
        <authorList>
            <person name="Palmer J.M."/>
        </authorList>
    </citation>
    <scope>NUCLEOTIDE SEQUENCE [LARGE SCALE GENOMIC DNA]</scope>
    <source>
        <strain evidence="2 3">XR_2019</strain>
        <tissue evidence="2">Muscle</tissue>
    </source>
</reference>
<evidence type="ECO:0000259" key="1">
    <source>
        <dbReference type="PROSITE" id="PS50010"/>
    </source>
</evidence>
<accession>A0ABV0W0E8</accession>
<dbReference type="PANTHER" id="PTHR45818:SF4">
    <property type="entry name" value="GUANINE NUCLEOTIDE EXCHANGE FACTOR VAV2"/>
    <property type="match status" value="1"/>
</dbReference>
<dbReference type="Proteomes" id="UP001444071">
    <property type="component" value="Unassembled WGS sequence"/>
</dbReference>
<dbReference type="InterPro" id="IPR000219">
    <property type="entry name" value="DH_dom"/>
</dbReference>
<keyword evidence="3" id="KW-1185">Reference proteome</keyword>
<dbReference type="Pfam" id="PF00621">
    <property type="entry name" value="RhoGEF"/>
    <property type="match status" value="1"/>
</dbReference>
<gene>
    <name evidence="2" type="ORF">XENORESO_001762</name>
</gene>
<feature type="domain" description="DH" evidence="1">
    <location>
        <begin position="103"/>
        <end position="223"/>
    </location>
</feature>
<evidence type="ECO:0000313" key="2">
    <source>
        <dbReference type="EMBL" id="MEQ2262990.1"/>
    </source>
</evidence>
<protein>
    <recommendedName>
        <fullName evidence="1">DH domain-containing protein</fullName>
    </recommendedName>
</protein>
<evidence type="ECO:0000313" key="3">
    <source>
        <dbReference type="Proteomes" id="UP001444071"/>
    </source>
</evidence>
<dbReference type="Gene3D" id="1.20.900.10">
    <property type="entry name" value="Dbl homology (DH) domain"/>
    <property type="match status" value="1"/>
</dbReference>
<dbReference type="InterPro" id="IPR035899">
    <property type="entry name" value="DBL_dom_sf"/>
</dbReference>
<proteinExistence type="predicted"/>
<name>A0ABV0W0E8_9TELE</name>
<sequence>MCLIITSLPCNISVSGPVVPPLGEDMFMGQHELVTVLPRSLVIQWGFLSDLTVFLSLFSEHDLGEDDIYDCVPCEDDGDDIYEDIIKVEVRQPMKMGMTEDDKRNCCLVEIQETEAKYYKTLEDIEKNYMIPLKQVLSSQEMEAIFVNLEDIIRVHFDLLRAIDLNMVSGGSGLGKIFLDFKERLESCNPHRVFDPMLLSFVLRTQNNKIQLQHKDRRLCLSF</sequence>
<dbReference type="PANTHER" id="PTHR45818">
    <property type="entry name" value="PROTEIN VAV"/>
    <property type="match status" value="1"/>
</dbReference>
<dbReference type="EMBL" id="JAHRIM010021317">
    <property type="protein sequence ID" value="MEQ2262990.1"/>
    <property type="molecule type" value="Genomic_DNA"/>
</dbReference>
<comment type="caution">
    <text evidence="2">The sequence shown here is derived from an EMBL/GenBank/DDBJ whole genome shotgun (WGS) entry which is preliminary data.</text>
</comment>
<dbReference type="SUPFAM" id="SSF48065">
    <property type="entry name" value="DBL homology domain (DH-domain)"/>
    <property type="match status" value="1"/>
</dbReference>
<organism evidence="2 3">
    <name type="scientific">Xenotaenia resolanae</name>
    <dbReference type="NCBI Taxonomy" id="208358"/>
    <lineage>
        <taxon>Eukaryota</taxon>
        <taxon>Metazoa</taxon>
        <taxon>Chordata</taxon>
        <taxon>Craniata</taxon>
        <taxon>Vertebrata</taxon>
        <taxon>Euteleostomi</taxon>
        <taxon>Actinopterygii</taxon>
        <taxon>Neopterygii</taxon>
        <taxon>Teleostei</taxon>
        <taxon>Neoteleostei</taxon>
        <taxon>Acanthomorphata</taxon>
        <taxon>Ovalentaria</taxon>
        <taxon>Atherinomorphae</taxon>
        <taxon>Cyprinodontiformes</taxon>
        <taxon>Goodeidae</taxon>
        <taxon>Xenotaenia</taxon>
    </lineage>
</organism>
<dbReference type="PROSITE" id="PS50010">
    <property type="entry name" value="DH_2"/>
    <property type="match status" value="1"/>
</dbReference>